<gene>
    <name evidence="1" type="ORF">P7K49_024673</name>
</gene>
<dbReference type="Proteomes" id="UP001266305">
    <property type="component" value="Unassembled WGS sequence"/>
</dbReference>
<dbReference type="EMBL" id="JASSZA010000011">
    <property type="protein sequence ID" value="KAK2099222.1"/>
    <property type="molecule type" value="Genomic_DNA"/>
</dbReference>
<keyword evidence="2" id="KW-1185">Reference proteome</keyword>
<evidence type="ECO:0000313" key="2">
    <source>
        <dbReference type="Proteomes" id="UP001266305"/>
    </source>
</evidence>
<evidence type="ECO:0000313" key="1">
    <source>
        <dbReference type="EMBL" id="KAK2099222.1"/>
    </source>
</evidence>
<sequence length="179" mass="19216">MVQLQLPREGIGLEDLGAGMPLEGLALVAMTDQRQLPWSPLGTLSRSAQHPVEVGAQPLRSQEESQPHSPLEIANAFKKTKVPLYPRQTREPLVPAFCQNCSAVAPQGRLNGNGTPPASGHIWKGSLAMQHLKPQYMWVMASNTQAGFRALDTGTLAALDPLLASRATVGQVASSRGHR</sequence>
<organism evidence="1 2">
    <name type="scientific">Saguinus oedipus</name>
    <name type="common">Cotton-top tamarin</name>
    <name type="synonym">Oedipomidas oedipus</name>
    <dbReference type="NCBI Taxonomy" id="9490"/>
    <lineage>
        <taxon>Eukaryota</taxon>
        <taxon>Metazoa</taxon>
        <taxon>Chordata</taxon>
        <taxon>Craniata</taxon>
        <taxon>Vertebrata</taxon>
        <taxon>Euteleostomi</taxon>
        <taxon>Mammalia</taxon>
        <taxon>Eutheria</taxon>
        <taxon>Euarchontoglires</taxon>
        <taxon>Primates</taxon>
        <taxon>Haplorrhini</taxon>
        <taxon>Platyrrhini</taxon>
        <taxon>Cebidae</taxon>
        <taxon>Callitrichinae</taxon>
        <taxon>Saguinus</taxon>
    </lineage>
</organism>
<proteinExistence type="predicted"/>
<reference evidence="1 2" key="1">
    <citation type="submission" date="2023-05" db="EMBL/GenBank/DDBJ databases">
        <title>B98-5 Cell Line De Novo Hybrid Assembly: An Optical Mapping Approach.</title>
        <authorList>
            <person name="Kananen K."/>
            <person name="Auerbach J.A."/>
            <person name="Kautto E."/>
            <person name="Blachly J.S."/>
        </authorList>
    </citation>
    <scope>NUCLEOTIDE SEQUENCE [LARGE SCALE GENOMIC DNA]</scope>
    <source>
        <strain evidence="1">B95-8</strain>
        <tissue evidence="1">Cell line</tissue>
    </source>
</reference>
<comment type="caution">
    <text evidence="1">The sequence shown here is derived from an EMBL/GenBank/DDBJ whole genome shotgun (WGS) entry which is preliminary data.</text>
</comment>
<name>A0ABQ9UQ78_SAGOE</name>
<protein>
    <submittedName>
        <fullName evidence="1">Uncharacterized protein</fullName>
    </submittedName>
</protein>
<accession>A0ABQ9UQ78</accession>